<sequence length="137" mass="15736">MKTILFYFLLTILAVSCQLKQSENTEKEVSDNVSNSDTEECIADTISATAIFWIDKAETKHCKEWGFRTVKAKVLIHENGKVDLEAFVKKQSPDMEKYVRHHLAKFQVSEKMLESGYVQPGEQFVQLRCLYGKVKAK</sequence>
<dbReference type="EMBL" id="CZBL01000008">
    <property type="protein sequence ID" value="CUQ21850.1"/>
    <property type="molecule type" value="Genomic_DNA"/>
</dbReference>
<reference evidence="10 11" key="1">
    <citation type="submission" date="2015-09" db="EMBL/GenBank/DDBJ databases">
        <authorList>
            <consortium name="Pathogen Informatics"/>
        </authorList>
    </citation>
    <scope>NUCLEOTIDE SEQUENCE [LARGE SCALE GENOMIC DNA]</scope>
    <source>
        <strain evidence="1 10">2789STDY5834880</strain>
        <strain evidence="2 11">2789STDY5834946</strain>
    </source>
</reference>
<proteinExistence type="predicted"/>
<dbReference type="InterPro" id="IPR032611">
    <property type="entry name" value="DUF4891"/>
</dbReference>
<evidence type="ECO:0000313" key="11">
    <source>
        <dbReference type="Proteomes" id="UP000095725"/>
    </source>
</evidence>
<dbReference type="EMBL" id="JAUONL010000003">
    <property type="protein sequence ID" value="MDO6357182.1"/>
    <property type="molecule type" value="Genomic_DNA"/>
</dbReference>
<reference evidence="5" key="5">
    <citation type="submission" date="2023-07" db="EMBL/GenBank/DDBJ databases">
        <title>Whole Genome Sequencing of Colonoscopy isolates.</title>
        <authorList>
            <person name="Surve S.V."/>
            <person name="Valls R.A."/>
            <person name="Barrak K.E."/>
            <person name="Gardner T.B."/>
            <person name="O'Toole G.A."/>
        </authorList>
    </citation>
    <scope>NUCLEOTIDE SEQUENCE</scope>
    <source>
        <strain evidence="5">GP0119</strain>
    </source>
</reference>
<evidence type="ECO:0000313" key="2">
    <source>
        <dbReference type="EMBL" id="CUQ21850.1"/>
    </source>
</evidence>
<dbReference type="Proteomes" id="UP000427825">
    <property type="component" value="Unassembled WGS sequence"/>
</dbReference>
<dbReference type="Proteomes" id="UP000095657">
    <property type="component" value="Unassembled WGS sequence"/>
</dbReference>
<evidence type="ECO:0000313" key="1">
    <source>
        <dbReference type="EMBL" id="CUP21075.1"/>
    </source>
</evidence>
<dbReference type="Proteomes" id="UP001170023">
    <property type="component" value="Unassembled WGS sequence"/>
</dbReference>
<reference evidence="15 16" key="3">
    <citation type="journal article" date="2019" name="Nat. Med.">
        <title>A library of human gut bacterial isolates paired with longitudinal multiomics data enables mechanistic microbiome research.</title>
        <authorList>
            <person name="Poyet M."/>
            <person name="Groussin M."/>
            <person name="Gibbons S.M."/>
            <person name="Avila-Pacheco J."/>
            <person name="Jiang X."/>
            <person name="Kearney S.M."/>
            <person name="Perrotta A.R."/>
            <person name="Berdy B."/>
            <person name="Zhao S."/>
            <person name="Lieberman T.D."/>
            <person name="Swanson P.K."/>
            <person name="Smith M."/>
            <person name="Roesemann S."/>
            <person name="Alexander J.E."/>
            <person name="Rich S.A."/>
            <person name="Livny J."/>
            <person name="Vlamakis H."/>
            <person name="Clish C."/>
            <person name="Bullock K."/>
            <person name="Deik A."/>
            <person name="Scott J."/>
            <person name="Pierce K.A."/>
            <person name="Xavier R.J."/>
            <person name="Alm E.J."/>
        </authorList>
    </citation>
    <scope>NUCLEOTIDE SEQUENCE [LARGE SCALE GENOMIC DNA]</scope>
    <source>
        <strain evidence="4 15">BIOML-A19</strain>
        <strain evidence="3 16">BIOML-A25</strain>
    </source>
</reference>
<dbReference type="Pfam" id="PF16232">
    <property type="entry name" value="DUF4891"/>
    <property type="match status" value="1"/>
</dbReference>
<dbReference type="EMBL" id="CP103166">
    <property type="protein sequence ID" value="UVQ95685.1"/>
    <property type="molecule type" value="Genomic_DNA"/>
</dbReference>
<evidence type="ECO:0000313" key="5">
    <source>
        <dbReference type="EMBL" id="MDO6357182.1"/>
    </source>
</evidence>
<dbReference type="Proteomes" id="UP000283512">
    <property type="component" value="Unassembled WGS sequence"/>
</dbReference>
<dbReference type="AlphaFoldDB" id="A0A174LGT2"/>
<name>A0A174LGT2_9BACE</name>
<evidence type="ECO:0000313" key="16">
    <source>
        <dbReference type="Proteomes" id="UP000427825"/>
    </source>
</evidence>
<evidence type="ECO:0000313" key="7">
    <source>
        <dbReference type="EMBL" id="RHD51520.1"/>
    </source>
</evidence>
<dbReference type="EMBL" id="VVYD01000018">
    <property type="protein sequence ID" value="KAA5496600.1"/>
    <property type="molecule type" value="Genomic_DNA"/>
</dbReference>
<evidence type="ECO:0000313" key="13">
    <source>
        <dbReference type="Proteomes" id="UP000284205"/>
    </source>
</evidence>
<accession>A0A174LGT2</accession>
<evidence type="ECO:0000313" key="3">
    <source>
        <dbReference type="EMBL" id="KAA5477186.1"/>
    </source>
</evidence>
<dbReference type="EMBL" id="QRUO01000008">
    <property type="protein sequence ID" value="RGR71840.1"/>
    <property type="molecule type" value="Genomic_DNA"/>
</dbReference>
<evidence type="ECO:0000313" key="15">
    <source>
        <dbReference type="Proteomes" id="UP000368418"/>
    </source>
</evidence>
<dbReference type="EMBL" id="CZAI01000003">
    <property type="protein sequence ID" value="CUP21075.1"/>
    <property type="molecule type" value="Genomic_DNA"/>
</dbReference>
<dbReference type="PROSITE" id="PS51257">
    <property type="entry name" value="PROKAR_LIPOPROTEIN"/>
    <property type="match status" value="1"/>
</dbReference>
<gene>
    <name evidence="8" type="ORF">DW190_04070</name>
    <name evidence="7" type="ORF">DW794_04660</name>
    <name evidence="6" type="ORF">DWY26_10755</name>
    <name evidence="1" type="ORF">ERS852494_01770</name>
    <name evidence="2" type="ORF">ERS852558_02212</name>
    <name evidence="4" type="ORF">F2Y31_16925</name>
    <name evidence="3" type="ORF">F2Y39_10480</name>
    <name evidence="9" type="ORF">NXW23_15125</name>
    <name evidence="5" type="ORF">Q4469_05695</name>
</gene>
<dbReference type="Proteomes" id="UP000284205">
    <property type="component" value="Unassembled WGS sequence"/>
</dbReference>
<evidence type="ECO:0000313" key="4">
    <source>
        <dbReference type="EMBL" id="KAA5496600.1"/>
    </source>
</evidence>
<evidence type="ECO:0000313" key="8">
    <source>
        <dbReference type="EMBL" id="RHH93875.1"/>
    </source>
</evidence>
<dbReference type="Proteomes" id="UP000095725">
    <property type="component" value="Unassembled WGS sequence"/>
</dbReference>
<evidence type="ECO:0000313" key="6">
    <source>
        <dbReference type="EMBL" id="RGR71840.1"/>
    </source>
</evidence>
<evidence type="ECO:0000313" key="14">
    <source>
        <dbReference type="Proteomes" id="UP000284689"/>
    </source>
</evidence>
<organism evidence="1 10">
    <name type="scientific">Bacteroides caccae</name>
    <dbReference type="NCBI Taxonomy" id="47678"/>
    <lineage>
        <taxon>Bacteria</taxon>
        <taxon>Pseudomonadati</taxon>
        <taxon>Bacteroidota</taxon>
        <taxon>Bacteroidia</taxon>
        <taxon>Bacteroidales</taxon>
        <taxon>Bacteroidaceae</taxon>
        <taxon>Bacteroides</taxon>
    </lineage>
</organism>
<dbReference type="Proteomes" id="UP000368418">
    <property type="component" value="Unassembled WGS sequence"/>
</dbReference>
<reference evidence="12 13" key="2">
    <citation type="submission" date="2018-08" db="EMBL/GenBank/DDBJ databases">
        <title>A genome reference for cultivated species of the human gut microbiota.</title>
        <authorList>
            <person name="Zou Y."/>
            <person name="Xue W."/>
            <person name="Luo G."/>
        </authorList>
    </citation>
    <scope>NUCLEOTIDE SEQUENCE [LARGE SCALE GENOMIC DNA]</scope>
    <source>
        <strain evidence="6 13">AF24-29LB</strain>
        <strain evidence="8 12">AM16-49B</strain>
        <strain evidence="7 14">AM31-16AC</strain>
    </source>
</reference>
<dbReference type="RefSeq" id="WP_005681139.1">
    <property type="nucleotide sequence ID" value="NZ_CABMOQ010000007.1"/>
</dbReference>
<evidence type="ECO:0000313" key="9">
    <source>
        <dbReference type="EMBL" id="UVQ95685.1"/>
    </source>
</evidence>
<evidence type="ECO:0000313" key="12">
    <source>
        <dbReference type="Proteomes" id="UP000283512"/>
    </source>
</evidence>
<dbReference type="EMBL" id="QSJD01000005">
    <property type="protein sequence ID" value="RHD51520.1"/>
    <property type="molecule type" value="Genomic_DNA"/>
</dbReference>
<dbReference type="EMBL" id="VVYJ01000005">
    <property type="protein sequence ID" value="KAA5477186.1"/>
    <property type="molecule type" value="Genomic_DNA"/>
</dbReference>
<dbReference type="Proteomes" id="UP000284689">
    <property type="component" value="Unassembled WGS sequence"/>
</dbReference>
<dbReference type="GeneID" id="75114705"/>
<evidence type="ECO:0000313" key="10">
    <source>
        <dbReference type="Proteomes" id="UP000095657"/>
    </source>
</evidence>
<dbReference type="STRING" id="47678.ERS852494_01770"/>
<reference evidence="9" key="4">
    <citation type="submission" date="2022-08" db="EMBL/GenBank/DDBJ databases">
        <title>Genome Sequencing of Bacteroides fragilis Group Isolates with Nanopore Technology.</title>
        <authorList>
            <person name="Tisza M.J."/>
            <person name="Smith D."/>
            <person name="Dekker J.P."/>
        </authorList>
    </citation>
    <scope>NUCLEOTIDE SEQUENCE</scope>
    <source>
        <strain evidence="9">BFG-474</strain>
    </source>
</reference>
<dbReference type="EMBL" id="QRKD01000002">
    <property type="protein sequence ID" value="RHH93875.1"/>
    <property type="molecule type" value="Genomic_DNA"/>
</dbReference>
<protein>
    <submittedName>
        <fullName evidence="3">DUF4891 domain-containing protein</fullName>
    </submittedName>
</protein>
<dbReference type="Proteomes" id="UP001060260">
    <property type="component" value="Chromosome"/>
</dbReference>